<proteinExistence type="predicted"/>
<sequence length="216" mass="23955">MESLDRELGAHGGVLRAWESARRLDGNPEWFREIAEAEKYATNIEMFHSALIPGRFQTSDYARSVLTDCRPGDNPANIERLVRIRTSMLPRLLSQNRPQMLVVLTEYVVRHAIGSPHVQAGQLDHLLKLQADGTVRLLIVPSGTQNRAGVATGPFRLISFEERLPLAYAEHASGGVVIDQRDEVRRLGAIFGEQVSWALTPAASLDLVKQVRGDLA</sequence>
<dbReference type="AlphaFoldDB" id="A0A7Z0BI84"/>
<name>A0A7Z0BI84_9ACTN</name>
<dbReference type="Proteomes" id="UP000584931">
    <property type="component" value="Unassembled WGS sequence"/>
</dbReference>
<evidence type="ECO:0000313" key="3">
    <source>
        <dbReference type="Proteomes" id="UP000584931"/>
    </source>
</evidence>
<evidence type="ECO:0000259" key="1">
    <source>
        <dbReference type="Pfam" id="PF19054"/>
    </source>
</evidence>
<protein>
    <recommendedName>
        <fullName evidence="1">DUF5753 domain-containing protein</fullName>
    </recommendedName>
</protein>
<gene>
    <name evidence="2" type="ORF">HNR06_002002</name>
</gene>
<dbReference type="InterPro" id="IPR043917">
    <property type="entry name" value="DUF5753"/>
</dbReference>
<feature type="domain" description="DUF5753" evidence="1">
    <location>
        <begin position="31"/>
        <end position="209"/>
    </location>
</feature>
<accession>A0A7Z0BI84</accession>
<comment type="caution">
    <text evidence="2">The sequence shown here is derived from an EMBL/GenBank/DDBJ whole genome shotgun (WGS) entry which is preliminary data.</text>
</comment>
<organism evidence="2 3">
    <name type="scientific">Nocardiopsis sinuspersici</name>
    <dbReference type="NCBI Taxonomy" id="501010"/>
    <lineage>
        <taxon>Bacteria</taxon>
        <taxon>Bacillati</taxon>
        <taxon>Actinomycetota</taxon>
        <taxon>Actinomycetes</taxon>
        <taxon>Streptosporangiales</taxon>
        <taxon>Nocardiopsidaceae</taxon>
        <taxon>Nocardiopsis</taxon>
    </lineage>
</organism>
<evidence type="ECO:0000313" key="2">
    <source>
        <dbReference type="EMBL" id="NYH52413.1"/>
    </source>
</evidence>
<dbReference type="Pfam" id="PF19054">
    <property type="entry name" value="DUF5753"/>
    <property type="match status" value="1"/>
</dbReference>
<dbReference type="EMBL" id="JACCHL010000001">
    <property type="protein sequence ID" value="NYH52413.1"/>
    <property type="molecule type" value="Genomic_DNA"/>
</dbReference>
<reference evidence="2 3" key="1">
    <citation type="submission" date="2020-07" db="EMBL/GenBank/DDBJ databases">
        <title>Sequencing the genomes of 1000 actinobacteria strains.</title>
        <authorList>
            <person name="Klenk H.-P."/>
        </authorList>
    </citation>
    <scope>NUCLEOTIDE SEQUENCE [LARGE SCALE GENOMIC DNA]</scope>
    <source>
        <strain evidence="2 3">DSM 45278</strain>
    </source>
</reference>